<proteinExistence type="predicted"/>
<evidence type="ECO:0008006" key="5">
    <source>
        <dbReference type="Google" id="ProtNLM"/>
    </source>
</evidence>
<evidence type="ECO:0000313" key="3">
    <source>
        <dbReference type="EMBL" id="KAJ55832.1"/>
    </source>
</evidence>
<feature type="chain" id="PRO_5001559562" description="Tellurium resistance protein" evidence="2">
    <location>
        <begin position="21"/>
        <end position="147"/>
    </location>
</feature>
<dbReference type="Proteomes" id="UP000026249">
    <property type="component" value="Unassembled WGS sequence"/>
</dbReference>
<dbReference type="OrthoDB" id="7869508at2"/>
<evidence type="ECO:0000313" key="4">
    <source>
        <dbReference type="Proteomes" id="UP000026249"/>
    </source>
</evidence>
<sequence length="147" mass="15957">MPTAARLIAAICYAAVAFFASESFTQLLPDGTPTDWFSEINAAFGAFAGWRIHGRQAGNPMGPAISVMLVTEVVGLFYVLVFHSLYQMIQNALDKKYGDTMEAIVGMFQLAGQYGKMLATFPEGIGILLVGGLLSAWATEAANRRWR</sequence>
<keyword evidence="1" id="KW-0472">Membrane</keyword>
<dbReference type="NCBIfam" id="NF033773">
    <property type="entry name" value="tellur_TrgA"/>
    <property type="match status" value="1"/>
</dbReference>
<gene>
    <name evidence="3" type="ORF">ACMU_08650</name>
</gene>
<accession>A0A037ZJV7</accession>
<dbReference type="RefSeq" id="WP_035257804.1">
    <property type="nucleotide sequence ID" value="NZ_JFKE01000003.1"/>
</dbReference>
<dbReference type="InterPro" id="IPR047784">
    <property type="entry name" value="TrgA"/>
</dbReference>
<evidence type="ECO:0000256" key="1">
    <source>
        <dbReference type="SAM" id="Phobius"/>
    </source>
</evidence>
<feature type="transmembrane region" description="Helical" evidence="1">
    <location>
        <begin position="117"/>
        <end position="138"/>
    </location>
</feature>
<dbReference type="EMBL" id="JFKE01000003">
    <property type="protein sequence ID" value="KAJ55832.1"/>
    <property type="molecule type" value="Genomic_DNA"/>
</dbReference>
<evidence type="ECO:0000256" key="2">
    <source>
        <dbReference type="SAM" id="SignalP"/>
    </source>
</evidence>
<keyword evidence="4" id="KW-1185">Reference proteome</keyword>
<comment type="caution">
    <text evidence="3">The sequence shown here is derived from an EMBL/GenBank/DDBJ whole genome shotgun (WGS) entry which is preliminary data.</text>
</comment>
<dbReference type="STRING" id="1454373.ACMU_08650"/>
<keyword evidence="1" id="KW-1133">Transmembrane helix</keyword>
<dbReference type="AlphaFoldDB" id="A0A037ZJV7"/>
<name>A0A037ZJV7_9RHOB</name>
<keyword evidence="1" id="KW-0812">Transmembrane</keyword>
<feature type="transmembrane region" description="Helical" evidence="1">
    <location>
        <begin position="64"/>
        <end position="86"/>
    </location>
</feature>
<protein>
    <recommendedName>
        <fullName evidence="5">Tellurium resistance protein</fullName>
    </recommendedName>
</protein>
<feature type="signal peptide" evidence="2">
    <location>
        <begin position="1"/>
        <end position="20"/>
    </location>
</feature>
<keyword evidence="2" id="KW-0732">Signal</keyword>
<reference evidence="3 4" key="1">
    <citation type="submission" date="2014-03" db="EMBL/GenBank/DDBJ databases">
        <title>Draft Genome Sequence of Actibacterium mucosum KCTC 23349, a Marine Alphaproteobacterium with Complex Ionic Requirements Isolated from Mediterranean Seawater at Malvarrosa Beach, Valencia, Spain.</title>
        <authorList>
            <person name="Arahal D.R."/>
            <person name="Shao Z."/>
            <person name="Lai Q."/>
            <person name="Pujalte M.J."/>
        </authorList>
    </citation>
    <scope>NUCLEOTIDE SEQUENCE [LARGE SCALE GENOMIC DNA]</scope>
    <source>
        <strain evidence="3 4">KCTC 23349</strain>
    </source>
</reference>
<organism evidence="3 4">
    <name type="scientific">Actibacterium mucosum KCTC 23349</name>
    <dbReference type="NCBI Taxonomy" id="1454373"/>
    <lineage>
        <taxon>Bacteria</taxon>
        <taxon>Pseudomonadati</taxon>
        <taxon>Pseudomonadota</taxon>
        <taxon>Alphaproteobacteria</taxon>
        <taxon>Rhodobacterales</taxon>
        <taxon>Roseobacteraceae</taxon>
        <taxon>Actibacterium</taxon>
    </lineage>
</organism>